<dbReference type="VEuPathDB" id="TriTrypDB:BSAL_35975"/>
<feature type="compositionally biased region" description="Polar residues" evidence="1">
    <location>
        <begin position="150"/>
        <end position="163"/>
    </location>
</feature>
<reference evidence="3" key="1">
    <citation type="submission" date="2015-09" db="EMBL/GenBank/DDBJ databases">
        <authorList>
            <consortium name="Pathogen Informatics"/>
        </authorList>
    </citation>
    <scope>NUCLEOTIDE SEQUENCE [LARGE SCALE GENOMIC DNA]</scope>
    <source>
        <strain evidence="3">Lake Konstanz</strain>
    </source>
</reference>
<evidence type="ECO:0000256" key="1">
    <source>
        <dbReference type="SAM" id="MobiDB-lite"/>
    </source>
</evidence>
<evidence type="ECO:0000313" key="2">
    <source>
        <dbReference type="EMBL" id="CUI15284.1"/>
    </source>
</evidence>
<feature type="region of interest" description="Disordered" evidence="1">
    <location>
        <begin position="137"/>
        <end position="176"/>
    </location>
</feature>
<feature type="compositionally biased region" description="Basic and acidic residues" evidence="1">
    <location>
        <begin position="165"/>
        <end position="176"/>
    </location>
</feature>
<proteinExistence type="predicted"/>
<accession>A0A0S4KI23</accession>
<dbReference type="EMBL" id="CYKH01002016">
    <property type="protein sequence ID" value="CUI15284.1"/>
    <property type="molecule type" value="Genomic_DNA"/>
</dbReference>
<dbReference type="Proteomes" id="UP000051952">
    <property type="component" value="Unassembled WGS sequence"/>
</dbReference>
<protein>
    <submittedName>
        <fullName evidence="2">Uncharacterized protein</fullName>
    </submittedName>
</protein>
<organism evidence="2 3">
    <name type="scientific">Bodo saltans</name>
    <name type="common">Flagellated protozoan</name>
    <dbReference type="NCBI Taxonomy" id="75058"/>
    <lineage>
        <taxon>Eukaryota</taxon>
        <taxon>Discoba</taxon>
        <taxon>Euglenozoa</taxon>
        <taxon>Kinetoplastea</taxon>
        <taxon>Metakinetoplastina</taxon>
        <taxon>Eubodonida</taxon>
        <taxon>Bodonidae</taxon>
        <taxon>Bodo</taxon>
    </lineage>
</organism>
<dbReference type="AlphaFoldDB" id="A0A0S4KI23"/>
<sequence>MSGNVALNQNRAAADAARASQCGQFNSGVLLHNWYEDRFAPKAGALADVYPMPPTTYQAEYKQKSEPWRAMLRTGDLGKDILFGQGSLEQTNTMPSVTFHKYEKKKQEWTEMRDPETAGQLVSTKKAVDTHVLKELQSSAASSSKRSLDGTGTSFSRNSTFSKSKLRDHEGLGLRD</sequence>
<gene>
    <name evidence="2" type="ORF">BSAL_35975</name>
</gene>
<keyword evidence="3" id="KW-1185">Reference proteome</keyword>
<evidence type="ECO:0000313" key="3">
    <source>
        <dbReference type="Proteomes" id="UP000051952"/>
    </source>
</evidence>
<name>A0A0S4KI23_BODSA</name>